<dbReference type="SUPFAM" id="SSF52096">
    <property type="entry name" value="ClpP/crotonase"/>
    <property type="match status" value="1"/>
</dbReference>
<dbReference type="GO" id="GO:0005777">
    <property type="term" value="C:peroxisome"/>
    <property type="evidence" value="ECO:0007669"/>
    <property type="project" value="TreeGrafter"/>
</dbReference>
<evidence type="ECO:0000256" key="2">
    <source>
        <dbReference type="SAM" id="MobiDB-lite"/>
    </source>
</evidence>
<comment type="similarity">
    <text evidence="1">Belongs to the enoyl-CoA hydratase/isomerase family.</text>
</comment>
<dbReference type="AlphaFoldDB" id="A0A199ULA6"/>
<protein>
    <submittedName>
        <fullName evidence="3">Putative enoyl-CoA hydratase</fullName>
    </submittedName>
</protein>
<sequence>MDELIVVERRPHGSAVAVVTINRPGTLNSLTRPLMVTLAGAFRRLDADDAMVAVVLAGRGRTFCSGVDLAAAEDVFKGDVKDPTADPVAAMAACRKPIVGTVAGFAVTAGFEIALACDLLVAGRDAKLVDTSPTPTLPRPPLLAELNYPRPSASSPTSTLSKTSTRRLADPRAVEAARSSRRCARPSTAAPCTSTTPRALDLLSRHVRRAAQPLHAIPRPAALPARRVLHHAHELLGLLVFWTWFSLLLSCLPSWPERLAVVLVSFAATGVQHAQFCLNHSLSSVYKKHGL</sequence>
<dbReference type="Proteomes" id="UP000092600">
    <property type="component" value="Unassembled WGS sequence"/>
</dbReference>
<dbReference type="InterPro" id="IPR029045">
    <property type="entry name" value="ClpP/crotonase-like_dom_sf"/>
</dbReference>
<feature type="region of interest" description="Disordered" evidence="2">
    <location>
        <begin position="129"/>
        <end position="172"/>
    </location>
</feature>
<reference evidence="3 4" key="1">
    <citation type="journal article" date="2016" name="DNA Res.">
        <title>The draft genome of MD-2 pineapple using hybrid error correction of long reads.</title>
        <authorList>
            <person name="Redwan R.M."/>
            <person name="Saidin A."/>
            <person name="Kumar S.V."/>
        </authorList>
    </citation>
    <scope>NUCLEOTIDE SEQUENCE [LARGE SCALE GENOMIC DNA]</scope>
    <source>
        <strain evidence="4">cv. MD2</strain>
        <tissue evidence="3">Leaf</tissue>
    </source>
</reference>
<dbReference type="EMBL" id="LSRQ01007005">
    <property type="protein sequence ID" value="OAY65360.1"/>
    <property type="molecule type" value="Genomic_DNA"/>
</dbReference>
<comment type="caution">
    <text evidence="3">The sequence shown here is derived from an EMBL/GenBank/DDBJ whole genome shotgun (WGS) entry which is preliminary data.</text>
</comment>
<feature type="compositionally biased region" description="Low complexity" evidence="2">
    <location>
        <begin position="149"/>
        <end position="163"/>
    </location>
</feature>
<dbReference type="PANTHER" id="PTHR43802">
    <property type="entry name" value="ENOYL-COA HYDRATASE"/>
    <property type="match status" value="1"/>
</dbReference>
<proteinExistence type="inferred from homology"/>
<evidence type="ECO:0000313" key="4">
    <source>
        <dbReference type="Proteomes" id="UP000092600"/>
    </source>
</evidence>
<dbReference type="InterPro" id="IPR001753">
    <property type="entry name" value="Enoyl-CoA_hydra/iso"/>
</dbReference>
<organism evidence="3 4">
    <name type="scientific">Ananas comosus</name>
    <name type="common">Pineapple</name>
    <name type="synonym">Ananas ananas</name>
    <dbReference type="NCBI Taxonomy" id="4615"/>
    <lineage>
        <taxon>Eukaryota</taxon>
        <taxon>Viridiplantae</taxon>
        <taxon>Streptophyta</taxon>
        <taxon>Embryophyta</taxon>
        <taxon>Tracheophyta</taxon>
        <taxon>Spermatophyta</taxon>
        <taxon>Magnoliopsida</taxon>
        <taxon>Liliopsida</taxon>
        <taxon>Poales</taxon>
        <taxon>Bromeliaceae</taxon>
        <taxon>Bromelioideae</taxon>
        <taxon>Ananas</taxon>
    </lineage>
</organism>
<dbReference type="Pfam" id="PF00378">
    <property type="entry name" value="ECH_1"/>
    <property type="match status" value="1"/>
</dbReference>
<dbReference type="CDD" id="cd06558">
    <property type="entry name" value="crotonase-like"/>
    <property type="match status" value="1"/>
</dbReference>
<gene>
    <name evidence="3" type="ORF">ACMD2_27384</name>
</gene>
<evidence type="ECO:0000256" key="1">
    <source>
        <dbReference type="ARBA" id="ARBA00005254"/>
    </source>
</evidence>
<feature type="non-terminal residue" evidence="3">
    <location>
        <position position="291"/>
    </location>
</feature>
<evidence type="ECO:0000313" key="3">
    <source>
        <dbReference type="EMBL" id="OAY65360.1"/>
    </source>
</evidence>
<dbReference type="Gene3D" id="3.90.226.10">
    <property type="entry name" value="2-enoyl-CoA Hydratase, Chain A, domain 1"/>
    <property type="match status" value="1"/>
</dbReference>
<dbReference type="PANTHER" id="PTHR43802:SF1">
    <property type="entry name" value="IP11341P-RELATED"/>
    <property type="match status" value="1"/>
</dbReference>
<dbReference type="STRING" id="4615.A0A199ULA6"/>
<accession>A0A199ULA6</accession>
<name>A0A199ULA6_ANACO</name>